<accession>D5GPE9</accession>
<dbReference type="Proteomes" id="UP000006911">
    <property type="component" value="Unassembled WGS sequence"/>
</dbReference>
<dbReference type="GO" id="GO:0005758">
    <property type="term" value="C:mitochondrial intermembrane space"/>
    <property type="evidence" value="ECO:0007669"/>
    <property type="project" value="InterPro"/>
</dbReference>
<dbReference type="PIRSF" id="PIRSF022603">
    <property type="entry name" value="UCP022603"/>
    <property type="match status" value="1"/>
</dbReference>
<evidence type="ECO:0000313" key="4">
    <source>
        <dbReference type="Proteomes" id="UP000006911"/>
    </source>
</evidence>
<dbReference type="STRING" id="656061.D5GPE9"/>
<dbReference type="KEGG" id="tml:GSTUM_00011803001"/>
<dbReference type="GeneID" id="9186641"/>
<evidence type="ECO:0000313" key="3">
    <source>
        <dbReference type="EMBL" id="CAZ86392.1"/>
    </source>
</evidence>
<dbReference type="AlphaFoldDB" id="D5GPE9"/>
<dbReference type="InterPro" id="IPR016805">
    <property type="entry name" value="MIX23_fungal"/>
</dbReference>
<dbReference type="PANTHER" id="PTHR31905">
    <property type="entry name" value="COILED-COIL DOMAIN-CONTAINING PROTEIN 58"/>
    <property type="match status" value="1"/>
</dbReference>
<feature type="region of interest" description="Disordered" evidence="2">
    <location>
        <begin position="47"/>
        <end position="68"/>
    </location>
</feature>
<dbReference type="FunCoup" id="D5GPE9">
    <property type="interactions" value="6"/>
</dbReference>
<dbReference type="eggNOG" id="ENOG502S1TP">
    <property type="taxonomic scope" value="Eukaryota"/>
</dbReference>
<dbReference type="EMBL" id="FN430374">
    <property type="protein sequence ID" value="CAZ86392.1"/>
    <property type="molecule type" value="Genomic_DNA"/>
</dbReference>
<dbReference type="RefSeq" id="XP_002842201.1">
    <property type="nucleotide sequence ID" value="XM_002842155.1"/>
</dbReference>
<dbReference type="PANTHER" id="PTHR31905:SF2">
    <property type="entry name" value="PROTEIN MIX23"/>
    <property type="match status" value="1"/>
</dbReference>
<dbReference type="HOGENOM" id="CLU_081050_1_0_1"/>
<dbReference type="OMA" id="QFCFNER"/>
<sequence>MSDGQRQARFDHPPLTPSLCFTTGALKGFLRLSRSSIDDNISQNLNALSTPSKPAFDPTTTSTPYPIAPTRHLPAQTCRAFTEQILLPSWQSRSDVLNYCAAVATSDDPDDPDSIIRLVEGMVDKERVVDERLDPYSGRFFPRESRTEVLTRVVRNERMVENIVRERTWRIVKEKCGEFGALGEDWRGVLNAWRVRKGECEAAVIHGN</sequence>
<keyword evidence="4" id="KW-1185">Reference proteome</keyword>
<evidence type="ECO:0000256" key="2">
    <source>
        <dbReference type="SAM" id="MobiDB-lite"/>
    </source>
</evidence>
<feature type="compositionally biased region" description="Polar residues" evidence="2">
    <location>
        <begin position="47"/>
        <end position="64"/>
    </location>
</feature>
<dbReference type="InterPro" id="IPR019171">
    <property type="entry name" value="MIX23"/>
</dbReference>
<comment type="similarity">
    <text evidence="1">Belongs to the MIX23 family.</text>
</comment>
<reference evidence="3 4" key="1">
    <citation type="journal article" date="2010" name="Nature">
        <title>Perigord black truffle genome uncovers evolutionary origins and mechanisms of symbiosis.</title>
        <authorList>
            <person name="Martin F."/>
            <person name="Kohler A."/>
            <person name="Murat C."/>
            <person name="Balestrini R."/>
            <person name="Coutinho P.M."/>
            <person name="Jaillon O."/>
            <person name="Montanini B."/>
            <person name="Morin E."/>
            <person name="Noel B."/>
            <person name="Percudani R."/>
            <person name="Porcel B."/>
            <person name="Rubini A."/>
            <person name="Amicucci A."/>
            <person name="Amselem J."/>
            <person name="Anthouard V."/>
            <person name="Arcioni S."/>
            <person name="Artiguenave F."/>
            <person name="Aury J.M."/>
            <person name="Ballario P."/>
            <person name="Bolchi A."/>
            <person name="Brenna A."/>
            <person name="Brun A."/>
            <person name="Buee M."/>
            <person name="Cantarel B."/>
            <person name="Chevalier G."/>
            <person name="Couloux A."/>
            <person name="Da Silva C."/>
            <person name="Denoeud F."/>
            <person name="Duplessis S."/>
            <person name="Ghignone S."/>
            <person name="Hilselberger B."/>
            <person name="Iotti M."/>
            <person name="Marcais B."/>
            <person name="Mello A."/>
            <person name="Miranda M."/>
            <person name="Pacioni G."/>
            <person name="Quesneville H."/>
            <person name="Riccioni C."/>
            <person name="Ruotolo R."/>
            <person name="Splivallo R."/>
            <person name="Stocchi V."/>
            <person name="Tisserant E."/>
            <person name="Viscomi A.R."/>
            <person name="Zambonelli A."/>
            <person name="Zampieri E."/>
            <person name="Henrissat B."/>
            <person name="Lebrun M.H."/>
            <person name="Paolocci F."/>
            <person name="Bonfante P."/>
            <person name="Ottonello S."/>
            <person name="Wincker P."/>
        </authorList>
    </citation>
    <scope>NUCLEOTIDE SEQUENCE [LARGE SCALE GENOMIC DNA]</scope>
    <source>
        <strain evidence="3 4">Mel28</strain>
    </source>
</reference>
<gene>
    <name evidence="3" type="ORF">GSTUM_00011803001</name>
</gene>
<dbReference type="Pfam" id="PF09774">
    <property type="entry name" value="MIX23"/>
    <property type="match status" value="1"/>
</dbReference>
<dbReference type="InParanoid" id="D5GPE9"/>
<evidence type="ECO:0000256" key="1">
    <source>
        <dbReference type="ARBA" id="ARBA00024204"/>
    </source>
</evidence>
<proteinExistence type="inferred from homology"/>
<organism evidence="3 4">
    <name type="scientific">Tuber melanosporum (strain Mel28)</name>
    <name type="common">Perigord black truffle</name>
    <dbReference type="NCBI Taxonomy" id="656061"/>
    <lineage>
        <taxon>Eukaryota</taxon>
        <taxon>Fungi</taxon>
        <taxon>Dikarya</taxon>
        <taxon>Ascomycota</taxon>
        <taxon>Pezizomycotina</taxon>
        <taxon>Pezizomycetes</taxon>
        <taxon>Pezizales</taxon>
        <taxon>Tuberaceae</taxon>
        <taxon>Tuber</taxon>
    </lineage>
</organism>
<protein>
    <submittedName>
        <fullName evidence="3">(Perigord truffle) hypothetical protein</fullName>
    </submittedName>
</protein>
<name>D5GPE9_TUBMM</name>